<protein>
    <submittedName>
        <fullName evidence="1">Uncharacterized protein</fullName>
    </submittedName>
</protein>
<evidence type="ECO:0000313" key="3">
    <source>
        <dbReference type="Proteomes" id="UP000247702"/>
    </source>
</evidence>
<dbReference type="EMBL" id="BEXD01000445">
    <property type="protein sequence ID" value="GBB87491.1"/>
    <property type="molecule type" value="Genomic_DNA"/>
</dbReference>
<accession>A0A2Z6QRZ0</accession>
<dbReference type="OrthoDB" id="2305709at2759"/>
<dbReference type="Proteomes" id="UP000615446">
    <property type="component" value="Unassembled WGS sequence"/>
</dbReference>
<organism evidence="1 3">
    <name type="scientific">Rhizophagus clarus</name>
    <dbReference type="NCBI Taxonomy" id="94130"/>
    <lineage>
        <taxon>Eukaryota</taxon>
        <taxon>Fungi</taxon>
        <taxon>Fungi incertae sedis</taxon>
        <taxon>Mucoromycota</taxon>
        <taxon>Glomeromycotina</taxon>
        <taxon>Glomeromycetes</taxon>
        <taxon>Glomerales</taxon>
        <taxon>Glomeraceae</taxon>
        <taxon>Rhizophagus</taxon>
    </lineage>
</organism>
<name>A0A2Z6QRZ0_9GLOM</name>
<evidence type="ECO:0000313" key="2">
    <source>
        <dbReference type="EMBL" id="GET04128.1"/>
    </source>
</evidence>
<evidence type="ECO:0000313" key="1">
    <source>
        <dbReference type="EMBL" id="GBB87491.1"/>
    </source>
</evidence>
<sequence>MAISTISISDIASINNFLETTFTNKIKINVNNTQSTNTLHHGKRILGNTLITPLPVTINRGEEGTVESKSIILKACGMVIYEIDNKRKGNLPLLLIIGWEVSIIEKNKWFVFVGCEADPNFPDERSINKHLKEYGNTGTNTLDFKEHSISMNIDGSISDG</sequence>
<comment type="caution">
    <text evidence="1">The sequence shown here is derived from an EMBL/GenBank/DDBJ whole genome shotgun (WGS) entry which is preliminary data.</text>
</comment>
<dbReference type="EMBL" id="BLAL01000338">
    <property type="protein sequence ID" value="GET04128.1"/>
    <property type="molecule type" value="Genomic_DNA"/>
</dbReference>
<dbReference type="Proteomes" id="UP000247702">
    <property type="component" value="Unassembled WGS sequence"/>
</dbReference>
<proteinExistence type="predicted"/>
<gene>
    <name evidence="2" type="ORF">RCL2_003042800</name>
    <name evidence="1" type="ORF">RclHR1_13990001</name>
</gene>
<dbReference type="AlphaFoldDB" id="A0A2Z6QRZ0"/>
<reference evidence="2" key="2">
    <citation type="submission" date="2019-10" db="EMBL/GenBank/DDBJ databases">
        <title>Conservation and host-specific expression of non-tandemly repeated heterogenous ribosome RNA gene in arbuscular mycorrhizal fungi.</title>
        <authorList>
            <person name="Maeda T."/>
            <person name="Kobayashi Y."/>
            <person name="Nakagawa T."/>
            <person name="Ezawa T."/>
            <person name="Yamaguchi K."/>
            <person name="Bino T."/>
            <person name="Nishimoto Y."/>
            <person name="Shigenobu S."/>
            <person name="Kawaguchi M."/>
        </authorList>
    </citation>
    <scope>NUCLEOTIDE SEQUENCE</scope>
    <source>
        <strain evidence="2">HR1</strain>
    </source>
</reference>
<reference evidence="1 3" key="1">
    <citation type="submission" date="2017-11" db="EMBL/GenBank/DDBJ databases">
        <title>The genome of Rhizophagus clarus HR1 reveals common genetic basis of auxotrophy among arbuscular mycorrhizal fungi.</title>
        <authorList>
            <person name="Kobayashi Y."/>
        </authorList>
    </citation>
    <scope>NUCLEOTIDE SEQUENCE [LARGE SCALE GENOMIC DNA]</scope>
    <source>
        <strain evidence="1 3">HR1</strain>
    </source>
</reference>
<keyword evidence="3" id="KW-1185">Reference proteome</keyword>